<feature type="compositionally biased region" description="Low complexity" evidence="1">
    <location>
        <begin position="34"/>
        <end position="44"/>
    </location>
</feature>
<organism evidence="2 3">
    <name type="scientific">Strix occidentalis caurina</name>
    <name type="common">northern spotted owl</name>
    <dbReference type="NCBI Taxonomy" id="311401"/>
    <lineage>
        <taxon>Eukaryota</taxon>
        <taxon>Metazoa</taxon>
        <taxon>Chordata</taxon>
        <taxon>Craniata</taxon>
        <taxon>Vertebrata</taxon>
        <taxon>Euteleostomi</taxon>
        <taxon>Archelosauria</taxon>
        <taxon>Archosauria</taxon>
        <taxon>Dinosauria</taxon>
        <taxon>Saurischia</taxon>
        <taxon>Theropoda</taxon>
        <taxon>Coelurosauria</taxon>
        <taxon>Aves</taxon>
        <taxon>Neognathae</taxon>
        <taxon>Neoaves</taxon>
        <taxon>Telluraves</taxon>
        <taxon>Strigiformes</taxon>
        <taxon>Strigidae</taxon>
        <taxon>Strix</taxon>
    </lineage>
</organism>
<feature type="region of interest" description="Disordered" evidence="1">
    <location>
        <begin position="1"/>
        <end position="62"/>
    </location>
</feature>
<reference evidence="2" key="2">
    <citation type="submission" date="2025-09" db="UniProtKB">
        <authorList>
            <consortium name="Ensembl"/>
        </authorList>
    </citation>
    <scope>IDENTIFICATION</scope>
</reference>
<feature type="compositionally biased region" description="Polar residues" evidence="1">
    <location>
        <begin position="1"/>
        <end position="16"/>
    </location>
</feature>
<evidence type="ECO:0000313" key="2">
    <source>
        <dbReference type="Ensembl" id="ENSSOCP00000008323.1"/>
    </source>
</evidence>
<keyword evidence="3" id="KW-1185">Reference proteome</keyword>
<dbReference type="Proteomes" id="UP000694551">
    <property type="component" value="Unplaced"/>
</dbReference>
<accession>A0A8D0F0I7</accession>
<name>A0A8D0F0I7_STROC</name>
<evidence type="ECO:0000256" key="1">
    <source>
        <dbReference type="SAM" id="MobiDB-lite"/>
    </source>
</evidence>
<reference evidence="2" key="1">
    <citation type="submission" date="2025-08" db="UniProtKB">
        <authorList>
            <consortium name="Ensembl"/>
        </authorList>
    </citation>
    <scope>IDENTIFICATION</scope>
</reference>
<protein>
    <submittedName>
        <fullName evidence="2">MDM2 proto-oncogene</fullName>
    </submittedName>
</protein>
<dbReference type="AlphaFoldDB" id="A0A8D0F0I7"/>
<sequence length="62" mass="6801">MCNTKMSSLTDASSVAASEPEALESVQELDEKQTSNVTSRPTTSSRRRTHSESGLLEVSRMR</sequence>
<evidence type="ECO:0000313" key="3">
    <source>
        <dbReference type="Proteomes" id="UP000694551"/>
    </source>
</evidence>
<dbReference type="Ensembl" id="ENSSOCT00000008536.1">
    <property type="protein sequence ID" value="ENSSOCP00000008323.1"/>
    <property type="gene ID" value="ENSSOCG00000006189.1"/>
</dbReference>
<proteinExistence type="predicted"/>